<gene>
    <name evidence="1" type="ORF">ACFS5M_09690</name>
</gene>
<organism evidence="1 2">
    <name type="scientific">Lacinutrix iliipiscaria</name>
    <dbReference type="NCBI Taxonomy" id="1230532"/>
    <lineage>
        <taxon>Bacteria</taxon>
        <taxon>Pseudomonadati</taxon>
        <taxon>Bacteroidota</taxon>
        <taxon>Flavobacteriia</taxon>
        <taxon>Flavobacteriales</taxon>
        <taxon>Flavobacteriaceae</taxon>
        <taxon>Lacinutrix</taxon>
    </lineage>
</organism>
<dbReference type="EMBL" id="JBHUOV010000005">
    <property type="protein sequence ID" value="MFD2823942.1"/>
    <property type="molecule type" value="Genomic_DNA"/>
</dbReference>
<proteinExistence type="predicted"/>
<comment type="caution">
    <text evidence="1">The sequence shown here is derived from an EMBL/GenBank/DDBJ whole genome shotgun (WGS) entry which is preliminary data.</text>
</comment>
<protein>
    <recommendedName>
        <fullName evidence="3">RiboL-PSP-HEPN domain-containing protein</fullName>
    </recommendedName>
</protein>
<sequence>MTRRKKFKSIGELKENIAKMNELLTGLITYVIVFKKFTSNPKFRELLNSQVEGALEKITFDEKKTNQIYELCFIRLYASFEAFMTDFLRELYIKFPDSLPRDKKISVDDILDWKTQKSTRTFIIDHIAIENSYDLPTWKRTLKAGFGIEVFKDEKHEQLFNLLNLIRNMIAHSGRKFNSKISRDSAKFIKRKTDKLGHFEVTDFELDDKNLYENLVNAIEDVITQIENKNIA</sequence>
<evidence type="ECO:0008006" key="3">
    <source>
        <dbReference type="Google" id="ProtNLM"/>
    </source>
</evidence>
<evidence type="ECO:0000313" key="2">
    <source>
        <dbReference type="Proteomes" id="UP001597533"/>
    </source>
</evidence>
<accession>A0ABW5WPY3</accession>
<dbReference type="RefSeq" id="WP_183489566.1">
    <property type="nucleotide sequence ID" value="NZ_JBHUOV010000005.1"/>
</dbReference>
<name>A0ABW5WPY3_9FLAO</name>
<evidence type="ECO:0000313" key="1">
    <source>
        <dbReference type="EMBL" id="MFD2823942.1"/>
    </source>
</evidence>
<dbReference type="Proteomes" id="UP001597533">
    <property type="component" value="Unassembled WGS sequence"/>
</dbReference>
<reference evidence="2" key="1">
    <citation type="journal article" date="2019" name="Int. J. Syst. Evol. Microbiol.">
        <title>The Global Catalogue of Microorganisms (GCM) 10K type strain sequencing project: providing services to taxonomists for standard genome sequencing and annotation.</title>
        <authorList>
            <consortium name="The Broad Institute Genomics Platform"/>
            <consortium name="The Broad Institute Genome Sequencing Center for Infectious Disease"/>
            <person name="Wu L."/>
            <person name="Ma J."/>
        </authorList>
    </citation>
    <scope>NUCLEOTIDE SEQUENCE [LARGE SCALE GENOMIC DNA]</scope>
    <source>
        <strain evidence="2">KCTC 32141</strain>
    </source>
</reference>
<keyword evidence="2" id="KW-1185">Reference proteome</keyword>